<keyword evidence="11" id="KW-1185">Reference proteome</keyword>
<dbReference type="SUPFAM" id="SSF52172">
    <property type="entry name" value="CheY-like"/>
    <property type="match status" value="1"/>
</dbReference>
<organism evidence="10 11">
    <name type="scientific">Azoarcus indigens</name>
    <dbReference type="NCBI Taxonomy" id="29545"/>
    <lineage>
        <taxon>Bacteria</taxon>
        <taxon>Pseudomonadati</taxon>
        <taxon>Pseudomonadota</taxon>
        <taxon>Betaproteobacteria</taxon>
        <taxon>Rhodocyclales</taxon>
        <taxon>Zoogloeaceae</taxon>
        <taxon>Azoarcus</taxon>
    </lineage>
</organism>
<keyword evidence="2" id="KW-0902">Two-component regulatory system</keyword>
<dbReference type="InterPro" id="IPR039420">
    <property type="entry name" value="WalR-like"/>
</dbReference>
<sequence>MEEAGKLLVVDDEAELRALLARYLGSRGYRVREAADTAAMDRLLEREHFDVLVLDLMLPGEDGLAACRRLRANGDAIPILMLTARGDPVDRIIGLETGADDYLPKPFEPRELLARIQSLIRRQRLLGAQVHRQPEAAVRIGRYRLDGERRQLLDGEQVIPLAAGEFDLLQALAANRGRALGRDRLVSLADGPGAAINDRSIDVRILRLRRAIEDDPANPRHLLTVRGKGYMLAAEPK</sequence>
<evidence type="ECO:0000313" key="10">
    <source>
        <dbReference type="EMBL" id="TDN47390.1"/>
    </source>
</evidence>
<evidence type="ECO:0000313" key="11">
    <source>
        <dbReference type="Proteomes" id="UP000295129"/>
    </source>
</evidence>
<dbReference type="Pfam" id="PF00072">
    <property type="entry name" value="Response_reg"/>
    <property type="match status" value="1"/>
</dbReference>
<dbReference type="Pfam" id="PF00486">
    <property type="entry name" value="Trans_reg_C"/>
    <property type="match status" value="1"/>
</dbReference>
<gene>
    <name evidence="10" type="ORF">C7389_12057</name>
</gene>
<accession>A0A4R6DQU0</accession>
<dbReference type="Gene3D" id="3.40.50.2300">
    <property type="match status" value="1"/>
</dbReference>
<evidence type="ECO:0000256" key="4">
    <source>
        <dbReference type="ARBA" id="ARBA00023125"/>
    </source>
</evidence>
<evidence type="ECO:0000259" key="9">
    <source>
        <dbReference type="PROSITE" id="PS51755"/>
    </source>
</evidence>
<feature type="modified residue" description="4-aspartylphosphate" evidence="6">
    <location>
        <position position="55"/>
    </location>
</feature>
<dbReference type="EMBL" id="SNVV01000020">
    <property type="protein sequence ID" value="TDN47390.1"/>
    <property type="molecule type" value="Genomic_DNA"/>
</dbReference>
<evidence type="ECO:0000259" key="8">
    <source>
        <dbReference type="PROSITE" id="PS50110"/>
    </source>
</evidence>
<protein>
    <submittedName>
        <fullName evidence="10">Two-component system phosphate regulon response regulator OmpR</fullName>
    </submittedName>
</protein>
<dbReference type="CDD" id="cd17574">
    <property type="entry name" value="REC_OmpR"/>
    <property type="match status" value="1"/>
</dbReference>
<evidence type="ECO:0000256" key="7">
    <source>
        <dbReference type="PROSITE-ProRule" id="PRU01091"/>
    </source>
</evidence>
<evidence type="ECO:0000256" key="2">
    <source>
        <dbReference type="ARBA" id="ARBA00023012"/>
    </source>
</evidence>
<dbReference type="FunFam" id="3.40.50.2300:FF:000001">
    <property type="entry name" value="DNA-binding response regulator PhoB"/>
    <property type="match status" value="1"/>
</dbReference>
<dbReference type="PROSITE" id="PS51755">
    <property type="entry name" value="OMPR_PHOB"/>
    <property type="match status" value="1"/>
</dbReference>
<dbReference type="SMART" id="SM00862">
    <property type="entry name" value="Trans_reg_C"/>
    <property type="match status" value="1"/>
</dbReference>
<dbReference type="InterPro" id="IPR011006">
    <property type="entry name" value="CheY-like_superfamily"/>
</dbReference>
<keyword evidence="3" id="KW-0805">Transcription regulation</keyword>
<feature type="DNA-binding region" description="OmpR/PhoB-type" evidence="7">
    <location>
        <begin position="135"/>
        <end position="234"/>
    </location>
</feature>
<evidence type="ECO:0000256" key="6">
    <source>
        <dbReference type="PROSITE-ProRule" id="PRU00169"/>
    </source>
</evidence>
<feature type="domain" description="Response regulatory" evidence="8">
    <location>
        <begin position="6"/>
        <end position="120"/>
    </location>
</feature>
<dbReference type="GO" id="GO:0000976">
    <property type="term" value="F:transcription cis-regulatory region binding"/>
    <property type="evidence" value="ECO:0007669"/>
    <property type="project" value="TreeGrafter"/>
</dbReference>
<keyword evidence="1 6" id="KW-0597">Phosphoprotein</keyword>
<dbReference type="AlphaFoldDB" id="A0A4R6DQU0"/>
<dbReference type="GO" id="GO:0005829">
    <property type="term" value="C:cytosol"/>
    <property type="evidence" value="ECO:0007669"/>
    <property type="project" value="TreeGrafter"/>
</dbReference>
<feature type="domain" description="OmpR/PhoB-type" evidence="9">
    <location>
        <begin position="135"/>
        <end position="234"/>
    </location>
</feature>
<dbReference type="PROSITE" id="PS50110">
    <property type="entry name" value="RESPONSE_REGULATORY"/>
    <property type="match status" value="1"/>
</dbReference>
<evidence type="ECO:0000256" key="1">
    <source>
        <dbReference type="ARBA" id="ARBA00022553"/>
    </source>
</evidence>
<dbReference type="Proteomes" id="UP000295129">
    <property type="component" value="Unassembled WGS sequence"/>
</dbReference>
<evidence type="ECO:0000256" key="5">
    <source>
        <dbReference type="ARBA" id="ARBA00023163"/>
    </source>
</evidence>
<dbReference type="CDD" id="cd00383">
    <property type="entry name" value="trans_reg_C"/>
    <property type="match status" value="1"/>
</dbReference>
<name>A0A4R6DQU0_9RHOO</name>
<reference evidence="10 11" key="1">
    <citation type="submission" date="2019-03" db="EMBL/GenBank/DDBJ databases">
        <title>Genomic Encyclopedia of Type Strains, Phase IV (KMG-IV): sequencing the most valuable type-strain genomes for metagenomic binning, comparative biology and taxonomic classification.</title>
        <authorList>
            <person name="Goeker M."/>
        </authorList>
    </citation>
    <scope>NUCLEOTIDE SEQUENCE [LARGE SCALE GENOMIC DNA]</scope>
    <source>
        <strain evidence="10 11">DSM 12121</strain>
    </source>
</reference>
<dbReference type="PANTHER" id="PTHR48111">
    <property type="entry name" value="REGULATOR OF RPOS"/>
    <property type="match status" value="1"/>
</dbReference>
<keyword evidence="5" id="KW-0804">Transcription</keyword>
<dbReference type="Gene3D" id="1.10.10.10">
    <property type="entry name" value="Winged helix-like DNA-binding domain superfamily/Winged helix DNA-binding domain"/>
    <property type="match status" value="1"/>
</dbReference>
<comment type="caution">
    <text evidence="10">The sequence shown here is derived from an EMBL/GenBank/DDBJ whole genome shotgun (WGS) entry which is preliminary data.</text>
</comment>
<dbReference type="SMART" id="SM00448">
    <property type="entry name" value="REC"/>
    <property type="match status" value="1"/>
</dbReference>
<dbReference type="InterPro" id="IPR036388">
    <property type="entry name" value="WH-like_DNA-bd_sf"/>
</dbReference>
<dbReference type="SUPFAM" id="SSF46894">
    <property type="entry name" value="C-terminal effector domain of the bipartite response regulators"/>
    <property type="match status" value="1"/>
</dbReference>
<evidence type="ECO:0000256" key="3">
    <source>
        <dbReference type="ARBA" id="ARBA00023015"/>
    </source>
</evidence>
<dbReference type="InterPro" id="IPR001867">
    <property type="entry name" value="OmpR/PhoB-type_DNA-bd"/>
</dbReference>
<dbReference type="Gene3D" id="6.10.250.690">
    <property type="match status" value="1"/>
</dbReference>
<keyword evidence="4 7" id="KW-0238">DNA-binding</keyword>
<dbReference type="GO" id="GO:0006355">
    <property type="term" value="P:regulation of DNA-templated transcription"/>
    <property type="evidence" value="ECO:0007669"/>
    <property type="project" value="InterPro"/>
</dbReference>
<dbReference type="PANTHER" id="PTHR48111:SF4">
    <property type="entry name" value="DNA-BINDING DUAL TRANSCRIPTIONAL REGULATOR OMPR"/>
    <property type="match status" value="1"/>
</dbReference>
<dbReference type="InterPro" id="IPR001789">
    <property type="entry name" value="Sig_transdc_resp-reg_receiver"/>
</dbReference>
<dbReference type="InterPro" id="IPR016032">
    <property type="entry name" value="Sig_transdc_resp-reg_C-effctor"/>
</dbReference>
<proteinExistence type="predicted"/>
<dbReference type="GO" id="GO:0032993">
    <property type="term" value="C:protein-DNA complex"/>
    <property type="evidence" value="ECO:0007669"/>
    <property type="project" value="TreeGrafter"/>
</dbReference>
<dbReference type="GO" id="GO:0000156">
    <property type="term" value="F:phosphorelay response regulator activity"/>
    <property type="evidence" value="ECO:0007669"/>
    <property type="project" value="TreeGrafter"/>
</dbReference>